<dbReference type="RefSeq" id="WP_377919107.1">
    <property type="nucleotide sequence ID" value="NZ_JBHRZT010000073.1"/>
</dbReference>
<dbReference type="Gene3D" id="3.90.1200.10">
    <property type="match status" value="1"/>
</dbReference>
<dbReference type="InterPro" id="IPR011009">
    <property type="entry name" value="Kinase-like_dom_sf"/>
</dbReference>
<reference evidence="2" key="1">
    <citation type="journal article" date="2019" name="Int. J. Syst. Evol. Microbiol.">
        <title>The Global Catalogue of Microorganisms (GCM) 10K type strain sequencing project: providing services to taxonomists for standard genome sequencing and annotation.</title>
        <authorList>
            <consortium name="The Broad Institute Genomics Platform"/>
            <consortium name="The Broad Institute Genome Sequencing Center for Infectious Disease"/>
            <person name="Wu L."/>
            <person name="Ma J."/>
        </authorList>
    </citation>
    <scope>NUCLEOTIDE SEQUENCE [LARGE SCALE GENOMIC DNA]</scope>
    <source>
        <strain evidence="2">CCUG 61889</strain>
    </source>
</reference>
<keyword evidence="1" id="KW-0418">Kinase</keyword>
<organism evidence="1 2">
    <name type="scientific">Bacillus songklensis</name>
    <dbReference type="NCBI Taxonomy" id="1069116"/>
    <lineage>
        <taxon>Bacteria</taxon>
        <taxon>Bacillati</taxon>
        <taxon>Bacillota</taxon>
        <taxon>Bacilli</taxon>
        <taxon>Bacillales</taxon>
        <taxon>Bacillaceae</taxon>
        <taxon>Bacillus</taxon>
    </lineage>
</organism>
<dbReference type="InterPro" id="IPR014254">
    <property type="entry name" value="Spore_coat_YutH"/>
</dbReference>
<name>A0ABV8BC86_9BACI</name>
<keyword evidence="1" id="KW-0808">Transferase</keyword>
<dbReference type="NCBIfam" id="TIGR02905">
    <property type="entry name" value="spore_yutH"/>
    <property type="match status" value="1"/>
</dbReference>
<protein>
    <submittedName>
        <fullName evidence="1">Spore coat putative kinase YutH</fullName>
    </submittedName>
</protein>
<dbReference type="PANTHER" id="PTHR39179">
    <property type="entry name" value="SPORE COAT PROTEIN I"/>
    <property type="match status" value="1"/>
</dbReference>
<dbReference type="GO" id="GO:0016301">
    <property type="term" value="F:kinase activity"/>
    <property type="evidence" value="ECO:0007669"/>
    <property type="project" value="UniProtKB-KW"/>
</dbReference>
<gene>
    <name evidence="1" type="primary">yutH</name>
    <name evidence="1" type="ORF">ACFOU2_25610</name>
</gene>
<dbReference type="Proteomes" id="UP001595752">
    <property type="component" value="Unassembled WGS sequence"/>
</dbReference>
<dbReference type="InterPro" id="IPR047175">
    <property type="entry name" value="CotS-like"/>
</dbReference>
<proteinExistence type="predicted"/>
<dbReference type="SUPFAM" id="SSF56112">
    <property type="entry name" value="Protein kinase-like (PK-like)"/>
    <property type="match status" value="1"/>
</dbReference>
<evidence type="ECO:0000313" key="1">
    <source>
        <dbReference type="EMBL" id="MFC3886694.1"/>
    </source>
</evidence>
<comment type="caution">
    <text evidence="1">The sequence shown here is derived from an EMBL/GenBank/DDBJ whole genome shotgun (WGS) entry which is preliminary data.</text>
</comment>
<sequence length="333" mass="40085">MIKTIYDHYGVKPAELIDVYHYKGFQYRNVLYIIMDVGYLEPEEMYEFHQMSQFLIAQGERQVASFMINKSGNIITEEDGKKIAVFRVPYQHRTPVVSYGGELAAFHQRGKLLPYPMEKSNRIGQWKALWEKRLEQIEKFWGMKVQEHPNDVTDKRFIESFPYYLGLTENAIQYLADTEIDDLPRAFDTATICHHRFTSVTWQHPFFFKLPTDWVFDHPSRDLAEYIRHQYFESSVWEERRLYTFLSEYEKIAPLSSFAWRLLYARLLFPVHYFESIEGYYSTRNEEEKQKYARKIEKTITESVEYEQFLSNLYRSVGISTQRHHIPEIEWFK</sequence>
<dbReference type="PANTHER" id="PTHR39179:SF2">
    <property type="entry name" value="ENDOSPORE COAT-ASSOCIATED PROTEIN YUTH"/>
    <property type="match status" value="1"/>
</dbReference>
<evidence type="ECO:0000313" key="2">
    <source>
        <dbReference type="Proteomes" id="UP001595752"/>
    </source>
</evidence>
<accession>A0ABV8BC86</accession>
<dbReference type="EMBL" id="JBHRZT010000073">
    <property type="protein sequence ID" value="MFC3886694.1"/>
    <property type="molecule type" value="Genomic_DNA"/>
</dbReference>
<keyword evidence="2" id="KW-1185">Reference proteome</keyword>